<evidence type="ECO:0000313" key="4">
    <source>
        <dbReference type="EMBL" id="MFC7139669.1"/>
    </source>
</evidence>
<feature type="domain" description="Transcription regulator TrmB N-terminal" evidence="2">
    <location>
        <begin position="10"/>
        <end position="67"/>
    </location>
</feature>
<gene>
    <name evidence="4" type="ORF">ACFQMA_07430</name>
</gene>
<dbReference type="Pfam" id="PF01978">
    <property type="entry name" value="TrmB"/>
    <property type="match status" value="1"/>
</dbReference>
<name>A0ABD5Y1A7_9EURY</name>
<dbReference type="Pfam" id="PF11495">
    <property type="entry name" value="Regulator_TrmB"/>
    <property type="match status" value="1"/>
</dbReference>
<proteinExistence type="inferred from homology"/>
<dbReference type="InterPro" id="IPR036388">
    <property type="entry name" value="WH-like_DNA-bd_sf"/>
</dbReference>
<dbReference type="AlphaFoldDB" id="A0ABD5Y1A7"/>
<dbReference type="InterPro" id="IPR051797">
    <property type="entry name" value="TrmB-like"/>
</dbReference>
<evidence type="ECO:0000313" key="5">
    <source>
        <dbReference type="Proteomes" id="UP001596432"/>
    </source>
</evidence>
<dbReference type="SUPFAM" id="SSF159071">
    <property type="entry name" value="TrmB C-terminal domain-like"/>
    <property type="match status" value="1"/>
</dbReference>
<evidence type="ECO:0000259" key="3">
    <source>
        <dbReference type="Pfam" id="PF11495"/>
    </source>
</evidence>
<evidence type="ECO:0000256" key="1">
    <source>
        <dbReference type="ARBA" id="ARBA00007287"/>
    </source>
</evidence>
<protein>
    <submittedName>
        <fullName evidence="4">TrmB family transcriptional regulator</fullName>
    </submittedName>
</protein>
<organism evidence="4 5">
    <name type="scientific">Halosimplex aquaticum</name>
    <dbReference type="NCBI Taxonomy" id="3026162"/>
    <lineage>
        <taxon>Archaea</taxon>
        <taxon>Methanobacteriati</taxon>
        <taxon>Methanobacteriota</taxon>
        <taxon>Stenosarchaea group</taxon>
        <taxon>Halobacteria</taxon>
        <taxon>Halobacteriales</taxon>
        <taxon>Haloarculaceae</taxon>
        <taxon>Halosimplex</taxon>
    </lineage>
</organism>
<dbReference type="Proteomes" id="UP001596432">
    <property type="component" value="Unassembled WGS sequence"/>
</dbReference>
<dbReference type="CDD" id="cd09124">
    <property type="entry name" value="PLDc_like_TrmB_middle"/>
    <property type="match status" value="1"/>
</dbReference>
<feature type="domain" description="Transcription regulator TrmB C-terminal" evidence="3">
    <location>
        <begin position="111"/>
        <end position="350"/>
    </location>
</feature>
<evidence type="ECO:0000259" key="2">
    <source>
        <dbReference type="Pfam" id="PF01978"/>
    </source>
</evidence>
<dbReference type="GeneID" id="78819928"/>
<dbReference type="InterPro" id="IPR002831">
    <property type="entry name" value="Tscrpt_reg_TrmB_N"/>
</dbReference>
<dbReference type="PANTHER" id="PTHR34293:SF1">
    <property type="entry name" value="HTH-TYPE TRANSCRIPTIONAL REGULATOR TRMBL2"/>
    <property type="match status" value="1"/>
</dbReference>
<comment type="caution">
    <text evidence="4">The sequence shown here is derived from an EMBL/GenBank/DDBJ whole genome shotgun (WGS) entry which is preliminary data.</text>
</comment>
<dbReference type="EMBL" id="JBHTAS010000001">
    <property type="protein sequence ID" value="MFC7139669.1"/>
    <property type="molecule type" value="Genomic_DNA"/>
</dbReference>
<dbReference type="PANTHER" id="PTHR34293">
    <property type="entry name" value="HTH-TYPE TRANSCRIPTIONAL REGULATOR TRMBL2"/>
    <property type="match status" value="1"/>
</dbReference>
<reference evidence="4 5" key="1">
    <citation type="journal article" date="2019" name="Int. J. Syst. Evol. Microbiol.">
        <title>The Global Catalogue of Microorganisms (GCM) 10K type strain sequencing project: providing services to taxonomists for standard genome sequencing and annotation.</title>
        <authorList>
            <consortium name="The Broad Institute Genomics Platform"/>
            <consortium name="The Broad Institute Genome Sequencing Center for Infectious Disease"/>
            <person name="Wu L."/>
            <person name="Ma J."/>
        </authorList>
    </citation>
    <scope>NUCLEOTIDE SEQUENCE [LARGE SCALE GENOMIC DNA]</scope>
    <source>
        <strain evidence="4 5">XZYJT29</strain>
    </source>
</reference>
<keyword evidence="5" id="KW-1185">Reference proteome</keyword>
<dbReference type="InterPro" id="IPR021586">
    <property type="entry name" value="Tscrpt_reg_TrmB_C"/>
</dbReference>
<dbReference type="RefSeq" id="WP_274325252.1">
    <property type="nucleotide sequence ID" value="NZ_CP118158.1"/>
</dbReference>
<accession>A0ABD5Y1A7</accession>
<comment type="similarity">
    <text evidence="1">Belongs to the transcriptional regulator TrmB family.</text>
</comment>
<dbReference type="Gene3D" id="1.10.10.10">
    <property type="entry name" value="Winged helix-like DNA-binding domain superfamily/Winged helix DNA-binding domain"/>
    <property type="match status" value="1"/>
</dbReference>
<sequence length="357" mass="39853">MERDDLLGGLEDAGLTSYQAEAYLTLLDMGVSPAVDVARNCSIPVPRIYDVLNELEQMGYAETLDREKLHARAREPAEFVQDLHERSDRISEVAEEIEERWEASPLGDNKMNVTKRVETVVDHAEDLIREADSSVDLALTDEQLVAYERALADAMDNGVVVRASVVPTEGIDLADHPVSELVTEIRERPLPGPFCVLADRTKACLAPTTRMPEPYGVVIDDDIVPFIFRWYFETCLWEVWDTVSRRPQDQPVYVCLEAFIRDVYPVWWDDAIVSVTVRGTETGSGRDREISGVLVDVHYSADSARTPKHPTLLELAGQATVTLWTPKGGCTVGSWGALIEDLEAHRITVDAIEWATS</sequence>